<protein>
    <submittedName>
        <fullName evidence="3">Uncharacterized protein</fullName>
    </submittedName>
</protein>
<organism evidence="3 4">
    <name type="scientific">Lacticaseibacillus camelliae DSM 22697 = JCM 13995</name>
    <dbReference type="NCBI Taxonomy" id="1423730"/>
    <lineage>
        <taxon>Bacteria</taxon>
        <taxon>Bacillati</taxon>
        <taxon>Bacillota</taxon>
        <taxon>Bacilli</taxon>
        <taxon>Lactobacillales</taxon>
        <taxon>Lactobacillaceae</taxon>
        <taxon>Lacticaseibacillus</taxon>
    </lineage>
</organism>
<reference evidence="3 4" key="1">
    <citation type="journal article" date="2015" name="Genome Announc.">
        <title>Expanding the biotechnology potential of lactobacilli through comparative genomics of 213 strains and associated genera.</title>
        <authorList>
            <person name="Sun Z."/>
            <person name="Harris H.M."/>
            <person name="McCann A."/>
            <person name="Guo C."/>
            <person name="Argimon S."/>
            <person name="Zhang W."/>
            <person name="Yang X."/>
            <person name="Jeffery I.B."/>
            <person name="Cooney J.C."/>
            <person name="Kagawa T.F."/>
            <person name="Liu W."/>
            <person name="Song Y."/>
            <person name="Salvetti E."/>
            <person name="Wrobel A."/>
            <person name="Rasinkangas P."/>
            <person name="Parkhill J."/>
            <person name="Rea M.C."/>
            <person name="O'Sullivan O."/>
            <person name="Ritari J."/>
            <person name="Douillard F.P."/>
            <person name="Paul Ross R."/>
            <person name="Yang R."/>
            <person name="Briner A.E."/>
            <person name="Felis G.E."/>
            <person name="de Vos W.M."/>
            <person name="Barrangou R."/>
            <person name="Klaenhammer T.R."/>
            <person name="Caufield P.W."/>
            <person name="Cui Y."/>
            <person name="Zhang H."/>
            <person name="O'Toole P.W."/>
        </authorList>
    </citation>
    <scope>NUCLEOTIDE SEQUENCE [LARGE SCALE GENOMIC DNA]</scope>
    <source>
        <strain evidence="3 4">DSM 22697</strain>
    </source>
</reference>
<keyword evidence="2" id="KW-1133">Transmembrane helix</keyword>
<dbReference type="EMBL" id="AYZJ01000054">
    <property type="protein sequence ID" value="KRN21318.1"/>
    <property type="molecule type" value="Genomic_DNA"/>
</dbReference>
<evidence type="ECO:0000256" key="1">
    <source>
        <dbReference type="SAM" id="MobiDB-lite"/>
    </source>
</evidence>
<feature type="transmembrane region" description="Helical" evidence="2">
    <location>
        <begin position="49"/>
        <end position="69"/>
    </location>
</feature>
<evidence type="ECO:0000313" key="3">
    <source>
        <dbReference type="EMBL" id="KRN21318.1"/>
    </source>
</evidence>
<keyword evidence="2" id="KW-0472">Membrane</keyword>
<keyword evidence="2" id="KW-0812">Transmembrane</keyword>
<dbReference type="Proteomes" id="UP000050865">
    <property type="component" value="Unassembled WGS sequence"/>
</dbReference>
<comment type="caution">
    <text evidence="3">The sequence shown here is derived from an EMBL/GenBank/DDBJ whole genome shotgun (WGS) entry which is preliminary data.</text>
</comment>
<feature type="region of interest" description="Disordered" evidence="1">
    <location>
        <begin position="224"/>
        <end position="244"/>
    </location>
</feature>
<evidence type="ECO:0000313" key="4">
    <source>
        <dbReference type="Proteomes" id="UP000050865"/>
    </source>
</evidence>
<evidence type="ECO:0000256" key="2">
    <source>
        <dbReference type="SAM" id="Phobius"/>
    </source>
</evidence>
<sequence>MYTRLSFSWLGVLLNLRRSVMKSRPKNSPLVGRSDPVAKDYKMYKAGKFWRFAFTMFAGTVIGGSMMTLPNLLPDSGIHVVKAAAGDPLSETRNSDVYNTINGKKVYATITVSGTDDGNGHLAVNKPIELTVDGLPKAIYLEPVTLANTTTGTKSDPVELNIGQVGQTGGFFGFGASKTVSGAGVLTYTFDAATVEKLFGESGGHVAVYVQPLSPNATELQDIEISNDDGEILTPPDKGGDRWR</sequence>
<accession>A0A0R2F0B5</accession>
<name>A0A0R2F0B5_9LACO</name>
<gene>
    <name evidence="3" type="ORF">FC75_GL002331</name>
</gene>
<dbReference type="AlphaFoldDB" id="A0A0R2F0B5"/>
<keyword evidence="4" id="KW-1185">Reference proteome</keyword>
<proteinExistence type="predicted"/>